<evidence type="ECO:0000313" key="1">
    <source>
        <dbReference type="EMBL" id="TFK65431.1"/>
    </source>
</evidence>
<organism evidence="1 2">
    <name type="scientific">Pluteus cervinus</name>
    <dbReference type="NCBI Taxonomy" id="181527"/>
    <lineage>
        <taxon>Eukaryota</taxon>
        <taxon>Fungi</taxon>
        <taxon>Dikarya</taxon>
        <taxon>Basidiomycota</taxon>
        <taxon>Agaricomycotina</taxon>
        <taxon>Agaricomycetes</taxon>
        <taxon>Agaricomycetidae</taxon>
        <taxon>Agaricales</taxon>
        <taxon>Pluteineae</taxon>
        <taxon>Pluteaceae</taxon>
        <taxon>Pluteus</taxon>
    </lineage>
</organism>
<keyword evidence="2" id="KW-1185">Reference proteome</keyword>
<dbReference type="EMBL" id="ML208437">
    <property type="protein sequence ID" value="TFK65431.1"/>
    <property type="molecule type" value="Genomic_DNA"/>
</dbReference>
<dbReference type="Proteomes" id="UP000308600">
    <property type="component" value="Unassembled WGS sequence"/>
</dbReference>
<gene>
    <name evidence="1" type="ORF">BDN72DRAFT_197277</name>
</gene>
<proteinExistence type="predicted"/>
<protein>
    <submittedName>
        <fullName evidence="1">Uncharacterized protein</fullName>
    </submittedName>
</protein>
<evidence type="ECO:0000313" key="2">
    <source>
        <dbReference type="Proteomes" id="UP000308600"/>
    </source>
</evidence>
<accession>A0ACD3AIQ6</accession>
<reference evidence="1 2" key="1">
    <citation type="journal article" date="2019" name="Nat. Ecol. Evol.">
        <title>Megaphylogeny resolves global patterns of mushroom evolution.</title>
        <authorList>
            <person name="Varga T."/>
            <person name="Krizsan K."/>
            <person name="Foldi C."/>
            <person name="Dima B."/>
            <person name="Sanchez-Garcia M."/>
            <person name="Sanchez-Ramirez S."/>
            <person name="Szollosi G.J."/>
            <person name="Szarkandi J.G."/>
            <person name="Papp V."/>
            <person name="Albert L."/>
            <person name="Andreopoulos W."/>
            <person name="Angelini C."/>
            <person name="Antonin V."/>
            <person name="Barry K.W."/>
            <person name="Bougher N.L."/>
            <person name="Buchanan P."/>
            <person name="Buyck B."/>
            <person name="Bense V."/>
            <person name="Catcheside P."/>
            <person name="Chovatia M."/>
            <person name="Cooper J."/>
            <person name="Damon W."/>
            <person name="Desjardin D."/>
            <person name="Finy P."/>
            <person name="Geml J."/>
            <person name="Haridas S."/>
            <person name="Hughes K."/>
            <person name="Justo A."/>
            <person name="Karasinski D."/>
            <person name="Kautmanova I."/>
            <person name="Kiss B."/>
            <person name="Kocsube S."/>
            <person name="Kotiranta H."/>
            <person name="LaButti K.M."/>
            <person name="Lechner B.E."/>
            <person name="Liimatainen K."/>
            <person name="Lipzen A."/>
            <person name="Lukacs Z."/>
            <person name="Mihaltcheva S."/>
            <person name="Morgado L.N."/>
            <person name="Niskanen T."/>
            <person name="Noordeloos M.E."/>
            <person name="Ohm R.A."/>
            <person name="Ortiz-Santana B."/>
            <person name="Ovrebo C."/>
            <person name="Racz N."/>
            <person name="Riley R."/>
            <person name="Savchenko A."/>
            <person name="Shiryaev A."/>
            <person name="Soop K."/>
            <person name="Spirin V."/>
            <person name="Szebenyi C."/>
            <person name="Tomsovsky M."/>
            <person name="Tulloss R.E."/>
            <person name="Uehling J."/>
            <person name="Grigoriev I.V."/>
            <person name="Vagvolgyi C."/>
            <person name="Papp T."/>
            <person name="Martin F.M."/>
            <person name="Miettinen O."/>
            <person name="Hibbett D.S."/>
            <person name="Nagy L.G."/>
        </authorList>
    </citation>
    <scope>NUCLEOTIDE SEQUENCE [LARGE SCALE GENOMIC DNA]</scope>
    <source>
        <strain evidence="1 2">NL-1719</strain>
    </source>
</reference>
<sequence length="85" mass="9382">MPLFVGVDGSHNPAALRPQEFGGRLSNTLLSTTLRVFIMPFTVCSILLILYLIDKLMSISIASPSTPTRRTTQDNPQGQHQLFPL</sequence>
<name>A0ACD3AIQ6_9AGAR</name>